<protein>
    <submittedName>
        <fullName evidence="2">Uncharacterized protein</fullName>
    </submittedName>
</protein>
<organism evidence="2 3">
    <name type="scientific">Pseudocalidococcus azoricus BACA0444</name>
    <dbReference type="NCBI Taxonomy" id="2918990"/>
    <lineage>
        <taxon>Bacteria</taxon>
        <taxon>Bacillati</taxon>
        <taxon>Cyanobacteriota</taxon>
        <taxon>Cyanophyceae</taxon>
        <taxon>Acaryochloridales</taxon>
        <taxon>Thermosynechococcaceae</taxon>
        <taxon>Pseudocalidococcus</taxon>
        <taxon>Pseudocalidococcus azoricus</taxon>
    </lineage>
</organism>
<proteinExistence type="predicted"/>
<dbReference type="AlphaFoldDB" id="A0AAE4JX43"/>
<evidence type="ECO:0000313" key="3">
    <source>
        <dbReference type="Proteomes" id="UP001268256"/>
    </source>
</evidence>
<keyword evidence="3" id="KW-1185">Reference proteome</keyword>
<dbReference type="EMBL" id="JAVMIP010000016">
    <property type="protein sequence ID" value="MDS3861776.1"/>
    <property type="molecule type" value="Genomic_DNA"/>
</dbReference>
<gene>
    <name evidence="2" type="ORF">RIF25_13280</name>
</gene>
<sequence length="74" mass="8210">MQFFRQYIAPFVAVLIFALALVIVSARIFLPEDMSQPAPVVETEPVPQPGDKITLLLRGLPPEPAWISLPSIRP</sequence>
<name>A0AAE4JX43_9CYAN</name>
<evidence type="ECO:0000313" key="2">
    <source>
        <dbReference type="EMBL" id="MDS3861776.1"/>
    </source>
</evidence>
<comment type="caution">
    <text evidence="2">The sequence shown here is derived from an EMBL/GenBank/DDBJ whole genome shotgun (WGS) entry which is preliminary data.</text>
</comment>
<keyword evidence="1" id="KW-0812">Transmembrane</keyword>
<keyword evidence="1" id="KW-1133">Transmembrane helix</keyword>
<keyword evidence="1" id="KW-0472">Membrane</keyword>
<reference evidence="3" key="1">
    <citation type="submission" date="2023-07" db="EMBL/GenBank/DDBJ databases">
        <authorList>
            <person name="Luz R."/>
            <person name="Cordeiro R."/>
            <person name="Fonseca A."/>
            <person name="Goncalves V."/>
        </authorList>
    </citation>
    <scope>NUCLEOTIDE SEQUENCE [LARGE SCALE GENOMIC DNA]</scope>
    <source>
        <strain evidence="3">BACA0444</strain>
    </source>
</reference>
<evidence type="ECO:0000256" key="1">
    <source>
        <dbReference type="SAM" id="Phobius"/>
    </source>
</evidence>
<feature type="transmembrane region" description="Helical" evidence="1">
    <location>
        <begin position="7"/>
        <end position="30"/>
    </location>
</feature>
<dbReference type="RefSeq" id="WP_322879005.1">
    <property type="nucleotide sequence ID" value="NZ_JAVMIP010000016.1"/>
</dbReference>
<accession>A0AAE4JX43</accession>
<dbReference type="Proteomes" id="UP001268256">
    <property type="component" value="Unassembled WGS sequence"/>
</dbReference>